<evidence type="ECO:0000313" key="1">
    <source>
        <dbReference type="EMBL" id="PSN84157.1"/>
    </source>
</evidence>
<dbReference type="AlphaFoldDB" id="A0A2R6ACR7"/>
<dbReference type="Proteomes" id="UP000240880">
    <property type="component" value="Unassembled WGS sequence"/>
</dbReference>
<proteinExistence type="predicted"/>
<dbReference type="EMBL" id="NEXC01000007">
    <property type="protein sequence ID" value="PSN84157.1"/>
    <property type="molecule type" value="Genomic_DNA"/>
</dbReference>
<comment type="caution">
    <text evidence="1">The sequence shown here is derived from an EMBL/GenBank/DDBJ whole genome shotgun (WGS) entry which is preliminary data.</text>
</comment>
<accession>A0A2R6ACR7</accession>
<protein>
    <submittedName>
        <fullName evidence="1">Uncharacterized protein</fullName>
    </submittedName>
</protein>
<reference evidence="1 2" key="1">
    <citation type="submission" date="2017-04" db="EMBL/GenBank/DDBJ databases">
        <title>Novel microbial lineages endemic to geothermal iron-oxide mats fill important gaps in the evolutionary history of Archaea.</title>
        <authorList>
            <person name="Jay Z.J."/>
            <person name="Beam J.P."/>
            <person name="Dlakic M."/>
            <person name="Rusch D.B."/>
            <person name="Kozubal M.A."/>
            <person name="Inskeep W.P."/>
        </authorList>
    </citation>
    <scope>NUCLEOTIDE SEQUENCE [LARGE SCALE GENOMIC DNA]</scope>
    <source>
        <strain evidence="1">OSP_D</strain>
    </source>
</reference>
<gene>
    <name evidence="1" type="ORF">B9Q01_02170</name>
</gene>
<organism evidence="1 2">
    <name type="scientific">Candidatus Marsarchaeota G1 archaeon OSP_D</name>
    <dbReference type="NCBI Taxonomy" id="1978155"/>
    <lineage>
        <taxon>Archaea</taxon>
        <taxon>Candidatus Marsarchaeota</taxon>
        <taxon>Candidatus Marsarchaeota group 1</taxon>
    </lineage>
</organism>
<name>A0A2R6ACR7_9ARCH</name>
<evidence type="ECO:0000313" key="2">
    <source>
        <dbReference type="Proteomes" id="UP000240880"/>
    </source>
</evidence>
<sequence>MIIVHGLKVSTDPNLSLQNEGWWDAKRLDYLKFHHEVVLAINRLFSRSEWILIGSSALNGYLDISEQRLVTGVDVALSQKAAQEYLSDPRVLARKLNEEVQKRVKTDTLEFVKGSLELGVFEPVRSMPAGRVRLVAIIRGGHLTLRESAKCCSTLASKLGLLDGNPKLLHENFSPVYFELKIWSKDTTTLLDNSVVHHSISQSMEYQNFVTKTQSLPSLSVLVPPIETLVASKLNMIYQSSINQGLIRATPLTSHYAAKYGKPKVYAADIYDFVFSSKIAKLPQVKKELSLMITEPVNAMLDVTAHAFKKLASTHLYLELNALLPEKRRFDQNSWKELCERAVQTTKRIRES</sequence>